<proteinExistence type="predicted"/>
<comment type="caution">
    <text evidence="1">The sequence shown here is derived from an EMBL/GenBank/DDBJ whole genome shotgun (WGS) entry which is preliminary data.</text>
</comment>
<evidence type="ECO:0000313" key="1">
    <source>
        <dbReference type="EMBL" id="CAK1545299.1"/>
    </source>
</evidence>
<dbReference type="AlphaFoldDB" id="A0AAV1J7G2"/>
<gene>
    <name evidence="1" type="ORF">LNINA_LOCUS4969</name>
</gene>
<reference evidence="1 2" key="1">
    <citation type="submission" date="2023-11" db="EMBL/GenBank/DDBJ databases">
        <authorList>
            <person name="Okamura Y."/>
        </authorList>
    </citation>
    <scope>NUCLEOTIDE SEQUENCE [LARGE SCALE GENOMIC DNA]</scope>
</reference>
<accession>A0AAV1J7G2</accession>
<keyword evidence="2" id="KW-1185">Reference proteome</keyword>
<dbReference type="Proteomes" id="UP001497472">
    <property type="component" value="Unassembled WGS sequence"/>
</dbReference>
<name>A0AAV1J7G2_9NEOP</name>
<organism evidence="1 2">
    <name type="scientific">Leptosia nina</name>
    <dbReference type="NCBI Taxonomy" id="320188"/>
    <lineage>
        <taxon>Eukaryota</taxon>
        <taxon>Metazoa</taxon>
        <taxon>Ecdysozoa</taxon>
        <taxon>Arthropoda</taxon>
        <taxon>Hexapoda</taxon>
        <taxon>Insecta</taxon>
        <taxon>Pterygota</taxon>
        <taxon>Neoptera</taxon>
        <taxon>Endopterygota</taxon>
        <taxon>Lepidoptera</taxon>
        <taxon>Glossata</taxon>
        <taxon>Ditrysia</taxon>
        <taxon>Papilionoidea</taxon>
        <taxon>Pieridae</taxon>
        <taxon>Pierinae</taxon>
        <taxon>Leptosia</taxon>
    </lineage>
</organism>
<dbReference type="EMBL" id="CAVLEF010000006">
    <property type="protein sequence ID" value="CAK1545299.1"/>
    <property type="molecule type" value="Genomic_DNA"/>
</dbReference>
<sequence>MSGGTIVYTRYNGSATSRGVVLTLHPPLPSPLTTSARSAHAQASCPPRSLQNRLFTSLLFVASLHSVA</sequence>
<evidence type="ECO:0000313" key="2">
    <source>
        <dbReference type="Proteomes" id="UP001497472"/>
    </source>
</evidence>
<protein>
    <submittedName>
        <fullName evidence="1">Uncharacterized protein</fullName>
    </submittedName>
</protein>